<dbReference type="SUPFAM" id="SSF51230">
    <property type="entry name" value="Single hybrid motif"/>
    <property type="match status" value="1"/>
</dbReference>
<dbReference type="Pfam" id="PF00364">
    <property type="entry name" value="Biotin_lipoyl"/>
    <property type="match status" value="1"/>
</dbReference>
<name>A0A1W1HAC4_9BACT</name>
<feature type="domain" description="Lipoyl-binding" evidence="2">
    <location>
        <begin position="1"/>
        <end position="71"/>
    </location>
</feature>
<sequence>MSEEILAPLSGKIVAINMEIGASVEEDDEAVIIEAMKMETPIYVPCDGTVKEIKVKVGDSVEEDDVIAVIE</sequence>
<accession>A0A1W1HAC4</accession>
<keyword evidence="4" id="KW-1185">Reference proteome</keyword>
<gene>
    <name evidence="3" type="ORF">MTBBW1_1790052</name>
</gene>
<evidence type="ECO:0000256" key="1">
    <source>
        <dbReference type="ARBA" id="ARBA00023267"/>
    </source>
</evidence>
<dbReference type="PANTHER" id="PTHR45266">
    <property type="entry name" value="OXALOACETATE DECARBOXYLASE ALPHA CHAIN"/>
    <property type="match status" value="1"/>
</dbReference>
<dbReference type="Gene3D" id="2.40.50.100">
    <property type="match status" value="1"/>
</dbReference>
<protein>
    <submittedName>
        <fullName evidence="3">Biotin/lipoyl attachment domain-containing protein</fullName>
    </submittedName>
</protein>
<proteinExistence type="predicted"/>
<dbReference type="AlphaFoldDB" id="A0A1W1HAC4"/>
<dbReference type="STRING" id="1246637.MTBBW1_1790052"/>
<evidence type="ECO:0000259" key="2">
    <source>
        <dbReference type="PROSITE" id="PS50968"/>
    </source>
</evidence>
<evidence type="ECO:0000313" key="3">
    <source>
        <dbReference type="EMBL" id="SLM29427.1"/>
    </source>
</evidence>
<dbReference type="CDD" id="cd06850">
    <property type="entry name" value="biotinyl_domain"/>
    <property type="match status" value="1"/>
</dbReference>
<evidence type="ECO:0000313" key="4">
    <source>
        <dbReference type="Proteomes" id="UP000191931"/>
    </source>
</evidence>
<dbReference type="Proteomes" id="UP000191931">
    <property type="component" value="Unassembled WGS sequence"/>
</dbReference>
<dbReference type="OrthoDB" id="9769961at2"/>
<dbReference type="PANTHER" id="PTHR45266:SF3">
    <property type="entry name" value="OXALOACETATE DECARBOXYLASE ALPHA CHAIN"/>
    <property type="match status" value="1"/>
</dbReference>
<dbReference type="InterPro" id="IPR000089">
    <property type="entry name" value="Biotin_lipoyl"/>
</dbReference>
<dbReference type="InterPro" id="IPR050709">
    <property type="entry name" value="Biotin_Carboxyl_Carrier/Decarb"/>
</dbReference>
<dbReference type="InterPro" id="IPR011053">
    <property type="entry name" value="Single_hybrid_motif"/>
</dbReference>
<keyword evidence="1" id="KW-0092">Biotin</keyword>
<dbReference type="EMBL" id="FWEV01000089">
    <property type="protein sequence ID" value="SLM29427.1"/>
    <property type="molecule type" value="Genomic_DNA"/>
</dbReference>
<reference evidence="3 4" key="1">
    <citation type="submission" date="2017-03" db="EMBL/GenBank/DDBJ databases">
        <authorList>
            <person name="Afonso C.L."/>
            <person name="Miller P.J."/>
            <person name="Scott M.A."/>
            <person name="Spackman E."/>
            <person name="Goraichik I."/>
            <person name="Dimitrov K.M."/>
            <person name="Suarez D.L."/>
            <person name="Swayne D.E."/>
        </authorList>
    </citation>
    <scope>NUCLEOTIDE SEQUENCE [LARGE SCALE GENOMIC DNA]</scope>
    <source>
        <strain evidence="3">PRJEB14757</strain>
    </source>
</reference>
<dbReference type="RefSeq" id="WP_080806412.1">
    <property type="nucleotide sequence ID" value="NZ_LT828553.1"/>
</dbReference>
<organism evidence="3 4">
    <name type="scientific">Desulfamplus magnetovallimortis</name>
    <dbReference type="NCBI Taxonomy" id="1246637"/>
    <lineage>
        <taxon>Bacteria</taxon>
        <taxon>Pseudomonadati</taxon>
        <taxon>Thermodesulfobacteriota</taxon>
        <taxon>Desulfobacteria</taxon>
        <taxon>Desulfobacterales</taxon>
        <taxon>Desulfobacteraceae</taxon>
        <taxon>Desulfamplus</taxon>
    </lineage>
</organism>
<dbReference type="FunFam" id="2.40.50.100:FF:000003">
    <property type="entry name" value="Acetyl-CoA carboxylase biotin carboxyl carrier protein"/>
    <property type="match status" value="1"/>
</dbReference>
<dbReference type="PROSITE" id="PS50968">
    <property type="entry name" value="BIOTINYL_LIPOYL"/>
    <property type="match status" value="1"/>
</dbReference>